<reference evidence="1 2" key="1">
    <citation type="submission" date="2019-04" db="EMBL/GenBank/DDBJ databases">
        <title>Microbes associate with the intestines of laboratory mice.</title>
        <authorList>
            <person name="Navarre W."/>
            <person name="Wong E."/>
            <person name="Huang K."/>
            <person name="Tropini C."/>
            <person name="Ng K."/>
            <person name="Yu B."/>
        </authorList>
    </citation>
    <scope>NUCLEOTIDE SEQUENCE [LARGE SCALE GENOMIC DNA]</scope>
    <source>
        <strain evidence="1 2">NM46_B2-13</strain>
    </source>
</reference>
<comment type="caution">
    <text evidence="1">The sequence shown here is derived from an EMBL/GenBank/DDBJ whole genome shotgun (WGS) entry which is preliminary data.</text>
</comment>
<organism evidence="1 2">
    <name type="scientific">Microbacterium laevaniformans</name>
    <dbReference type="NCBI Taxonomy" id="36807"/>
    <lineage>
        <taxon>Bacteria</taxon>
        <taxon>Bacillati</taxon>
        <taxon>Actinomycetota</taxon>
        <taxon>Actinomycetes</taxon>
        <taxon>Micrococcales</taxon>
        <taxon>Microbacteriaceae</taxon>
        <taxon>Microbacterium</taxon>
    </lineage>
</organism>
<dbReference type="Gene3D" id="3.30.1120.70">
    <property type="match status" value="1"/>
</dbReference>
<dbReference type="AlphaFoldDB" id="A0A4S2D3B1"/>
<protein>
    <submittedName>
        <fullName evidence="1">Phage portal protein</fullName>
    </submittedName>
</protein>
<dbReference type="Gene3D" id="3.40.140.120">
    <property type="match status" value="1"/>
</dbReference>
<dbReference type="OrthoDB" id="9765386at2"/>
<dbReference type="Pfam" id="PF04860">
    <property type="entry name" value="Phage_portal"/>
    <property type="match status" value="1"/>
</dbReference>
<dbReference type="InterPro" id="IPR006944">
    <property type="entry name" value="Phage/GTA_portal"/>
</dbReference>
<evidence type="ECO:0000313" key="1">
    <source>
        <dbReference type="EMBL" id="TGY35043.1"/>
    </source>
</evidence>
<gene>
    <name evidence="1" type="ORF">E5344_12215</name>
</gene>
<proteinExistence type="predicted"/>
<dbReference type="Proteomes" id="UP000309893">
    <property type="component" value="Unassembled WGS sequence"/>
</dbReference>
<dbReference type="InterPro" id="IPR006427">
    <property type="entry name" value="Portal_HK97"/>
</dbReference>
<dbReference type="Gene3D" id="1.20.1270.210">
    <property type="match status" value="1"/>
</dbReference>
<dbReference type="NCBIfam" id="TIGR01537">
    <property type="entry name" value="portal_HK97"/>
    <property type="match status" value="1"/>
</dbReference>
<evidence type="ECO:0000313" key="2">
    <source>
        <dbReference type="Proteomes" id="UP000309893"/>
    </source>
</evidence>
<accession>A0A4S2D3B1</accession>
<dbReference type="EMBL" id="SRYO01000008">
    <property type="protein sequence ID" value="TGY35043.1"/>
    <property type="molecule type" value="Genomic_DNA"/>
</dbReference>
<sequence>MGKNLDRIAEFLFGPPSERREDTTDGITIPSRTNSAAVTSNEALTLSAVYRAVSIRAMALRQMSIDVERGSEVIATPAIIRTPDPLANLSLGPFIEQTAVSLNLAGNAYWRIRRDSAGSVNSLEVLNPHEVTIKTTSAGRVVGYSHRGADLDTTDIQHLSKLRVFGSPYGLGPVEAARSELRGALDVRDYSSAWFRDSGLPAGGYWSTEQKLPPVGPGSPSEIRESLHAAMAEGGAPVVGSGIELKPFNLSPADAQWIEAQQWNTTTIARLFGVPLTLMVAALDGNSMTYANIGQELASWVKFGLADDLREIEDAFTAVLPRGQRARFNVESLLRLDTQSRYAAHAAGIAAGWLLPSEVRKIENLPEVDGIDGRFPLAPHPAPAAPTDKKAA</sequence>
<name>A0A4S2D3B1_9MICO</name>